<keyword evidence="1" id="KW-0175">Coiled coil</keyword>
<comment type="caution">
    <text evidence="4">The sequence shown here is derived from an EMBL/GenBank/DDBJ whole genome shotgun (WGS) entry which is preliminary data.</text>
</comment>
<evidence type="ECO:0000313" key="4">
    <source>
        <dbReference type="EMBL" id="RWZ78026.1"/>
    </source>
</evidence>
<protein>
    <submittedName>
        <fullName evidence="4">Uncharacterized protein</fullName>
    </submittedName>
</protein>
<reference evidence="4" key="1">
    <citation type="submission" date="2019-01" db="EMBL/GenBank/DDBJ databases">
        <title>Genomic signatures and co-occurrence patterns of the ultra-small Saccharimodia (Patescibacteria phylum) suggest a symbiotic lifestyle.</title>
        <authorList>
            <person name="Lemos L."/>
            <person name="Medeiros J."/>
            <person name="Andreote F."/>
            <person name="Fernandes G."/>
            <person name="Varani A."/>
            <person name="Oliveira G."/>
            <person name="Pylro V."/>
        </authorList>
    </citation>
    <scope>NUCLEOTIDE SEQUENCE [LARGE SCALE GENOMIC DNA]</scope>
    <source>
        <strain evidence="4">AMD01</strain>
    </source>
</reference>
<gene>
    <name evidence="4" type="ORF">EOT04_03260</name>
</gene>
<feature type="region of interest" description="Disordered" evidence="2">
    <location>
        <begin position="1"/>
        <end position="20"/>
    </location>
</feature>
<name>A0A4Q0AGD7_9BACT</name>
<feature type="coiled-coil region" evidence="1">
    <location>
        <begin position="56"/>
        <end position="90"/>
    </location>
</feature>
<keyword evidence="3" id="KW-0472">Membrane</keyword>
<feature type="compositionally biased region" description="Polar residues" evidence="2">
    <location>
        <begin position="1"/>
        <end position="12"/>
    </location>
</feature>
<sequence>MNDQTNFQQHGSASAGPAMSFKRPKSKLSRLAVPLVVVLVALAAAGGAWGWQQKNLNQLSSQKKDLSAQVSSLTAEKDKLAAENKTLAQSANPPANTVYKASVGKFTLTLPNKYVVVHQQDQGRTGLPWLQIVIGEKTAAYNVTETPVVGGVTLSAILPENGNFRSYVDYDLSNVAGWRSPKKLPSLTIDGVAGEVYTDSVNWQGGQPKRIYLSKNGIVYIISLTEGGGNIAQQKLDAVVAGFKFN</sequence>
<dbReference type="EMBL" id="SCKW01000044">
    <property type="protein sequence ID" value="RWZ78026.1"/>
    <property type="molecule type" value="Genomic_DNA"/>
</dbReference>
<evidence type="ECO:0000256" key="3">
    <source>
        <dbReference type="SAM" id="Phobius"/>
    </source>
</evidence>
<proteinExistence type="predicted"/>
<keyword evidence="3" id="KW-1133">Transmembrane helix</keyword>
<keyword evidence="5" id="KW-1185">Reference proteome</keyword>
<evidence type="ECO:0000256" key="1">
    <source>
        <dbReference type="SAM" id="Coils"/>
    </source>
</evidence>
<dbReference type="AlphaFoldDB" id="A0A4Q0AGD7"/>
<evidence type="ECO:0000256" key="2">
    <source>
        <dbReference type="SAM" id="MobiDB-lite"/>
    </source>
</evidence>
<keyword evidence="3" id="KW-0812">Transmembrane</keyword>
<organism evidence="4 5">
    <name type="scientific">Candidatus Chaera renei</name>
    <dbReference type="NCBI Taxonomy" id="2506947"/>
    <lineage>
        <taxon>Bacteria</taxon>
        <taxon>Candidatus Saccharimonadota</taxon>
        <taxon>Candidatus Saccharimonadia</taxon>
        <taxon>Candidatus Saccharimonadales</taxon>
        <taxon>Candidatus Saccharimonadaceae</taxon>
        <taxon>Candidatus Chaera</taxon>
    </lineage>
</organism>
<evidence type="ECO:0000313" key="5">
    <source>
        <dbReference type="Proteomes" id="UP000289269"/>
    </source>
</evidence>
<feature type="transmembrane region" description="Helical" evidence="3">
    <location>
        <begin position="31"/>
        <end position="51"/>
    </location>
</feature>
<dbReference type="Proteomes" id="UP000289269">
    <property type="component" value="Unassembled WGS sequence"/>
</dbReference>
<accession>A0A4Q0AGD7</accession>